<dbReference type="RefSeq" id="WP_250095044.1">
    <property type="nucleotide sequence ID" value="NZ_JAKRYL010000002.1"/>
</dbReference>
<proteinExistence type="predicted"/>
<name>A0A9X1ZWU1_9BACI</name>
<sequence length="100" mass="11942">MRLRGLDGGFAFRLRQLIGCVVKFEIECGDECREFRAIICHVGRDFVEVEKLDDDKKRRRDCDCKGRKKRDCTCKDHKNRFMIVPLDEIKFFKLDDKKHC</sequence>
<reference evidence="1" key="1">
    <citation type="submission" date="2022-02" db="EMBL/GenBank/DDBJ databases">
        <title>Halalkalibacter sp. nov. isolated from Lonar Lake, India.</title>
        <authorList>
            <person name="Joshi A."/>
            <person name="Thite S."/>
            <person name="Lodha T."/>
        </authorList>
    </citation>
    <scope>NUCLEOTIDE SEQUENCE</scope>
    <source>
        <strain evidence="1">MEB205</strain>
    </source>
</reference>
<keyword evidence="2" id="KW-1185">Reference proteome</keyword>
<gene>
    <name evidence="1" type="ORF">MF646_03185</name>
</gene>
<protein>
    <submittedName>
        <fullName evidence="1">Uncharacterized protein</fullName>
    </submittedName>
</protein>
<accession>A0A9X1ZWU1</accession>
<evidence type="ECO:0000313" key="1">
    <source>
        <dbReference type="EMBL" id="MCL7746118.1"/>
    </source>
</evidence>
<comment type="caution">
    <text evidence="1">The sequence shown here is derived from an EMBL/GenBank/DDBJ whole genome shotgun (WGS) entry which is preliminary data.</text>
</comment>
<dbReference type="EMBL" id="JAKRYL010000002">
    <property type="protein sequence ID" value="MCL7746118.1"/>
    <property type="molecule type" value="Genomic_DNA"/>
</dbReference>
<dbReference type="Proteomes" id="UP001139150">
    <property type="component" value="Unassembled WGS sequence"/>
</dbReference>
<organism evidence="1 2">
    <name type="scientific">Halalkalibacter alkaliphilus</name>
    <dbReference type="NCBI Taxonomy" id="2917993"/>
    <lineage>
        <taxon>Bacteria</taxon>
        <taxon>Bacillati</taxon>
        <taxon>Bacillota</taxon>
        <taxon>Bacilli</taxon>
        <taxon>Bacillales</taxon>
        <taxon>Bacillaceae</taxon>
        <taxon>Halalkalibacter</taxon>
    </lineage>
</organism>
<dbReference type="AlphaFoldDB" id="A0A9X1ZWU1"/>
<evidence type="ECO:0000313" key="2">
    <source>
        <dbReference type="Proteomes" id="UP001139150"/>
    </source>
</evidence>